<dbReference type="EMBL" id="LWCR01000003">
    <property type="protein sequence ID" value="OAN31731.1"/>
    <property type="molecule type" value="Genomic_DNA"/>
</dbReference>
<feature type="coiled-coil region" evidence="1">
    <location>
        <begin position="7"/>
        <end position="34"/>
    </location>
</feature>
<gene>
    <name evidence="4" type="ORF">A4V15_11765</name>
</gene>
<dbReference type="Pfam" id="PF22055">
    <property type="entry name" value="MvaT_DBD"/>
    <property type="match status" value="1"/>
</dbReference>
<evidence type="ECO:0000259" key="3">
    <source>
        <dbReference type="Pfam" id="PF22055"/>
    </source>
</evidence>
<comment type="caution">
    <text evidence="4">The sequence shown here is derived from an EMBL/GenBank/DDBJ whole genome shotgun (WGS) entry which is preliminary data.</text>
</comment>
<evidence type="ECO:0000313" key="4">
    <source>
        <dbReference type="EMBL" id="OAN31731.1"/>
    </source>
</evidence>
<evidence type="ECO:0000256" key="2">
    <source>
        <dbReference type="SAM" id="MobiDB-lite"/>
    </source>
</evidence>
<organism evidence="4 5">
    <name type="scientific">Pseudomonas oryzihabitans</name>
    <dbReference type="NCBI Taxonomy" id="47885"/>
    <lineage>
        <taxon>Bacteria</taxon>
        <taxon>Pseudomonadati</taxon>
        <taxon>Pseudomonadota</taxon>
        <taxon>Gammaproteobacteria</taxon>
        <taxon>Pseudomonadales</taxon>
        <taxon>Pseudomonadaceae</taxon>
        <taxon>Pseudomonas</taxon>
    </lineage>
</organism>
<dbReference type="CDD" id="cd16170">
    <property type="entry name" value="MvaT_DBD"/>
    <property type="match status" value="1"/>
</dbReference>
<evidence type="ECO:0000313" key="5">
    <source>
        <dbReference type="Proteomes" id="UP000078356"/>
    </source>
</evidence>
<dbReference type="AlphaFoldDB" id="A0A178LLD0"/>
<feature type="region of interest" description="Disordered" evidence="2">
    <location>
        <begin position="63"/>
        <end position="96"/>
    </location>
</feature>
<protein>
    <submittedName>
        <fullName evidence="4">Transcriptional regulator</fullName>
    </submittedName>
</protein>
<name>A0A178LLD0_9PSED</name>
<proteinExistence type="predicted"/>
<dbReference type="RefSeq" id="WP_064306942.1">
    <property type="nucleotide sequence ID" value="NZ_LWCR01000003.1"/>
</dbReference>
<accession>A0A178LLD0</accession>
<reference evidence="4 5" key="1">
    <citation type="submission" date="2016-04" db="EMBL/GenBank/DDBJ databases">
        <title>Draft Genome Sequences of Staphylococcus capitis Strain H36, S. capitis Strain H65, S. cohnii Strain H62, S. hominis Strain H69, Mycobacterium iranicum Strain H39, Plantibacter sp. Strain H53, Pseudomonas oryzihabitans Strain H72, and Microbacterium sp. Strain H83, isolated from residential settings.</title>
        <authorList>
            <person name="Lymperopoulou D."/>
            <person name="Adams R.I."/>
            <person name="Lindow S."/>
            <person name="Coil D.A."/>
            <person name="Jospin G."/>
            <person name="Eisen J.A."/>
        </authorList>
    </citation>
    <scope>NUCLEOTIDE SEQUENCE [LARGE SCALE GENOMIC DNA]</scope>
    <source>
        <strain evidence="4 5">H72</strain>
    </source>
</reference>
<dbReference type="Proteomes" id="UP000078356">
    <property type="component" value="Unassembled WGS sequence"/>
</dbReference>
<feature type="compositionally biased region" description="Basic residues" evidence="2">
    <location>
        <begin position="81"/>
        <end position="90"/>
    </location>
</feature>
<dbReference type="OrthoDB" id="6367018at2"/>
<feature type="compositionally biased region" description="Low complexity" evidence="2">
    <location>
        <begin position="63"/>
        <end position="77"/>
    </location>
</feature>
<dbReference type="InterPro" id="IPR035616">
    <property type="entry name" value="MvaT_DBD"/>
</dbReference>
<keyword evidence="1" id="KW-0175">Coiled coil</keyword>
<sequence length="127" mass="14318">MSLIQEYRQTEAAIAELQQRLEQLNTDERLQKELDFEKKLRALLGEHNKSLRDVIAILDPNAGSAAASKSKSNSGAAPQQRRARTLKRYKHPETGEVIETKGGNHKLLKAWKSEHGADTVESWLQSE</sequence>
<feature type="domain" description="MvaT DNA-binding" evidence="3">
    <location>
        <begin position="87"/>
        <end position="123"/>
    </location>
</feature>
<dbReference type="NCBIfam" id="NF041859">
    <property type="entry name" value="silencer_MvaTU"/>
    <property type="match status" value="1"/>
</dbReference>
<evidence type="ECO:0000256" key="1">
    <source>
        <dbReference type="SAM" id="Coils"/>
    </source>
</evidence>